<feature type="domain" description="Peptidase S1" evidence="13">
    <location>
        <begin position="56"/>
        <end position="267"/>
    </location>
</feature>
<dbReference type="SMART" id="SM00020">
    <property type="entry name" value="Tryp_SPc"/>
    <property type="match status" value="1"/>
</dbReference>
<dbReference type="PRINTS" id="PR00722">
    <property type="entry name" value="CHYMOTRYPSIN"/>
</dbReference>
<dbReference type="Pfam" id="PF00089">
    <property type="entry name" value="Trypsin"/>
    <property type="match status" value="1"/>
</dbReference>
<dbReference type="PROSITE" id="PS50240">
    <property type="entry name" value="TRYPSIN_DOM"/>
    <property type="match status" value="1"/>
</dbReference>
<dbReference type="InterPro" id="IPR001254">
    <property type="entry name" value="Trypsin_dom"/>
</dbReference>
<evidence type="ECO:0000256" key="12">
    <source>
        <dbReference type="SAM" id="SignalP"/>
    </source>
</evidence>
<comment type="similarity">
    <text evidence="2">Belongs to the peptidase S1 family.</text>
</comment>
<dbReference type="VEuPathDB" id="VectorBase:GBRI040289"/>
<dbReference type="InterPro" id="IPR043504">
    <property type="entry name" value="Peptidase_S1_PA_chymotrypsin"/>
</dbReference>
<dbReference type="PANTHER" id="PTHR24276">
    <property type="entry name" value="POLYSERASE-RELATED"/>
    <property type="match status" value="1"/>
</dbReference>
<dbReference type="Gene3D" id="2.40.10.10">
    <property type="entry name" value="Trypsin-like serine proteases"/>
    <property type="match status" value="1"/>
</dbReference>
<dbReference type="SUPFAM" id="SSF50494">
    <property type="entry name" value="Trypsin-like serine proteases"/>
    <property type="match status" value="1"/>
</dbReference>
<dbReference type="EnsemblMetazoa" id="GBRI040289-RA">
    <property type="protein sequence ID" value="GBRI040289-PA"/>
    <property type="gene ID" value="GBRI040289"/>
</dbReference>
<evidence type="ECO:0000256" key="3">
    <source>
        <dbReference type="ARBA" id="ARBA00022525"/>
    </source>
</evidence>
<evidence type="ECO:0000256" key="1">
    <source>
        <dbReference type="ARBA" id="ARBA00004613"/>
    </source>
</evidence>
<dbReference type="GO" id="GO:0005576">
    <property type="term" value="C:extracellular region"/>
    <property type="evidence" value="ECO:0007669"/>
    <property type="project" value="UniProtKB-SubCell"/>
</dbReference>
<dbReference type="STRING" id="37001.A0A1A9X132"/>
<keyword evidence="12" id="KW-0732">Signal</keyword>
<protein>
    <recommendedName>
        <fullName evidence="9">Lectizyme</fullName>
    </recommendedName>
    <alternativeName>
        <fullName evidence="10">Proteolytic lectin</fullName>
    </alternativeName>
</protein>
<reference evidence="15" key="1">
    <citation type="submission" date="2014-03" db="EMBL/GenBank/DDBJ databases">
        <authorList>
            <person name="Aksoy S."/>
            <person name="Warren W."/>
            <person name="Wilson R.K."/>
        </authorList>
    </citation>
    <scope>NUCLEOTIDE SEQUENCE [LARGE SCALE GENOMIC DNA]</scope>
    <source>
        <strain evidence="15">IAEA</strain>
    </source>
</reference>
<keyword evidence="4 11" id="KW-0645">Protease</keyword>
<dbReference type="CDD" id="cd00190">
    <property type="entry name" value="Tryp_SPc"/>
    <property type="match status" value="1"/>
</dbReference>
<reference evidence="14" key="2">
    <citation type="submission" date="2020-05" db="UniProtKB">
        <authorList>
            <consortium name="EnsemblMetazoa"/>
        </authorList>
    </citation>
    <scope>IDENTIFICATION</scope>
    <source>
        <strain evidence="14">IAEA</strain>
    </source>
</reference>
<evidence type="ECO:0000256" key="2">
    <source>
        <dbReference type="ARBA" id="ARBA00007664"/>
    </source>
</evidence>
<evidence type="ECO:0000259" key="13">
    <source>
        <dbReference type="PROSITE" id="PS50240"/>
    </source>
</evidence>
<dbReference type="GO" id="GO:0004252">
    <property type="term" value="F:serine-type endopeptidase activity"/>
    <property type="evidence" value="ECO:0007669"/>
    <property type="project" value="InterPro"/>
</dbReference>
<dbReference type="InterPro" id="IPR018114">
    <property type="entry name" value="TRYPSIN_HIS"/>
</dbReference>
<evidence type="ECO:0000313" key="15">
    <source>
        <dbReference type="Proteomes" id="UP000091820"/>
    </source>
</evidence>
<evidence type="ECO:0000256" key="5">
    <source>
        <dbReference type="ARBA" id="ARBA00022801"/>
    </source>
</evidence>
<evidence type="ECO:0000256" key="6">
    <source>
        <dbReference type="ARBA" id="ARBA00022825"/>
    </source>
</evidence>
<dbReference type="InterPro" id="IPR050430">
    <property type="entry name" value="Peptidase_S1"/>
</dbReference>
<feature type="chain" id="PRO_5008400913" description="Lectizyme" evidence="12">
    <location>
        <begin position="24"/>
        <end position="267"/>
    </location>
</feature>
<comment type="subcellular location">
    <subcellularLocation>
        <location evidence="1">Secreted</location>
    </subcellularLocation>
</comment>
<dbReference type="AlphaFoldDB" id="A0A1A9X132"/>
<keyword evidence="5 11" id="KW-0378">Hydrolase</keyword>
<evidence type="ECO:0000256" key="4">
    <source>
        <dbReference type="ARBA" id="ARBA00022670"/>
    </source>
</evidence>
<organism evidence="14 15">
    <name type="scientific">Glossina brevipalpis</name>
    <dbReference type="NCBI Taxonomy" id="37001"/>
    <lineage>
        <taxon>Eukaryota</taxon>
        <taxon>Metazoa</taxon>
        <taxon>Ecdysozoa</taxon>
        <taxon>Arthropoda</taxon>
        <taxon>Hexapoda</taxon>
        <taxon>Insecta</taxon>
        <taxon>Pterygota</taxon>
        <taxon>Neoptera</taxon>
        <taxon>Endopterygota</taxon>
        <taxon>Diptera</taxon>
        <taxon>Brachycera</taxon>
        <taxon>Muscomorpha</taxon>
        <taxon>Hippoboscoidea</taxon>
        <taxon>Glossinidae</taxon>
        <taxon>Glossina</taxon>
    </lineage>
</organism>
<keyword evidence="7" id="KW-1015">Disulfide bond</keyword>
<dbReference type="InterPro" id="IPR001314">
    <property type="entry name" value="Peptidase_S1A"/>
</dbReference>
<evidence type="ECO:0000256" key="8">
    <source>
        <dbReference type="ARBA" id="ARBA00057221"/>
    </source>
</evidence>
<dbReference type="PROSITE" id="PS00135">
    <property type="entry name" value="TRYPSIN_SER"/>
    <property type="match status" value="1"/>
</dbReference>
<evidence type="ECO:0000256" key="10">
    <source>
        <dbReference type="ARBA" id="ARBA00077177"/>
    </source>
</evidence>
<evidence type="ECO:0000256" key="7">
    <source>
        <dbReference type="ARBA" id="ARBA00023157"/>
    </source>
</evidence>
<evidence type="ECO:0000256" key="9">
    <source>
        <dbReference type="ARBA" id="ARBA00067663"/>
    </source>
</evidence>
<feature type="signal peptide" evidence="12">
    <location>
        <begin position="1"/>
        <end position="23"/>
    </location>
</feature>
<comment type="function">
    <text evidence="8">Protein with lectin and protease activity involved in the establishment of trypanosome infections in tsetse flies. Binds D-glucosamine and agglutinates bloodstream-form trypanosomes and rabbit red blood cells. Capable of inducing transformation of bloodstream-form trypanosomes into procyclic (midgut) forms in vitro.</text>
</comment>
<dbReference type="Proteomes" id="UP000091820">
    <property type="component" value="Unassembled WGS sequence"/>
</dbReference>
<proteinExistence type="inferred from homology"/>
<keyword evidence="3" id="KW-0964">Secreted</keyword>
<dbReference type="PROSITE" id="PS00134">
    <property type="entry name" value="TRYPSIN_HIS"/>
    <property type="match status" value="1"/>
</dbReference>
<keyword evidence="15" id="KW-1185">Reference proteome</keyword>
<evidence type="ECO:0000313" key="14">
    <source>
        <dbReference type="EnsemblMetazoa" id="GBRI040289-PA"/>
    </source>
</evidence>
<dbReference type="FunFam" id="2.40.10.10:FF:000068">
    <property type="entry name" value="transmembrane protease serine 2"/>
    <property type="match status" value="1"/>
</dbReference>
<dbReference type="GO" id="GO:0006508">
    <property type="term" value="P:proteolysis"/>
    <property type="evidence" value="ECO:0007669"/>
    <property type="project" value="UniProtKB-KW"/>
</dbReference>
<keyword evidence="6 11" id="KW-0720">Serine protease</keyword>
<dbReference type="PANTHER" id="PTHR24276:SF91">
    <property type="entry name" value="AT26814P-RELATED"/>
    <property type="match status" value="1"/>
</dbReference>
<name>A0A1A9X132_9MUSC</name>
<sequence length="267" mass="29440">MSKLLKKIVFLNFLLLFLSVTDAKQKLKNETGHVNQTEDLSYDADSAEDGNEIFLVIGGHRPNMSEQSYNKYIVSIRYKKIPHTFGENHICGGSVIAPGLILTAAHCIYIPGKGPMNSDDIEVVAGTPNRLRKVETTQSSIARKLVVHRRYVSFSVQYDIGLIKLKDEFKLNDYAVTAVSLPNRSPSDGDECTLLGWGRLYENGPLPAHVLYSQLDVLTYNTCKKKLIAVNAGNICGSDPNDNAKGACKGDSGGPLICDGIFLYYEY</sequence>
<dbReference type="InterPro" id="IPR033116">
    <property type="entry name" value="TRYPSIN_SER"/>
</dbReference>
<dbReference type="InterPro" id="IPR009003">
    <property type="entry name" value="Peptidase_S1_PA"/>
</dbReference>
<evidence type="ECO:0000256" key="11">
    <source>
        <dbReference type="RuleBase" id="RU363034"/>
    </source>
</evidence>
<accession>A0A1A9X132</accession>